<gene>
    <name evidence="3" type="ORF">RHOBADRAFT_51396</name>
</gene>
<name>A0A194SDR4_RHOGW</name>
<feature type="compositionally biased region" description="Low complexity" evidence="2">
    <location>
        <begin position="376"/>
        <end position="388"/>
    </location>
</feature>
<dbReference type="STRING" id="578459.A0A194SDR4"/>
<dbReference type="GO" id="GO:0000964">
    <property type="term" value="P:mitochondrial RNA 5'-end processing"/>
    <property type="evidence" value="ECO:0007669"/>
    <property type="project" value="TreeGrafter"/>
</dbReference>
<feature type="compositionally biased region" description="Polar residues" evidence="2">
    <location>
        <begin position="100"/>
        <end position="110"/>
    </location>
</feature>
<evidence type="ECO:0008006" key="5">
    <source>
        <dbReference type="Google" id="ProtNLM"/>
    </source>
</evidence>
<dbReference type="PANTHER" id="PTHR31014">
    <property type="entry name" value="MITOCHONDRIAL TRANSLATION SYSTEM COMPONENT PET127-RELATED"/>
    <property type="match status" value="1"/>
</dbReference>
<feature type="region of interest" description="Disordered" evidence="2">
    <location>
        <begin position="950"/>
        <end position="970"/>
    </location>
</feature>
<feature type="compositionally biased region" description="Low complexity" evidence="2">
    <location>
        <begin position="76"/>
        <end position="99"/>
    </location>
</feature>
<dbReference type="GeneID" id="28976268"/>
<dbReference type="Proteomes" id="UP000053890">
    <property type="component" value="Unassembled WGS sequence"/>
</dbReference>
<organism evidence="3 4">
    <name type="scientific">Rhodotorula graminis (strain WP1)</name>
    <dbReference type="NCBI Taxonomy" id="578459"/>
    <lineage>
        <taxon>Eukaryota</taxon>
        <taxon>Fungi</taxon>
        <taxon>Dikarya</taxon>
        <taxon>Basidiomycota</taxon>
        <taxon>Pucciniomycotina</taxon>
        <taxon>Microbotryomycetes</taxon>
        <taxon>Sporidiobolales</taxon>
        <taxon>Sporidiobolaceae</taxon>
        <taxon>Rhodotorula</taxon>
    </lineage>
</organism>
<feature type="compositionally biased region" description="Basic and acidic residues" evidence="2">
    <location>
        <begin position="956"/>
        <end position="970"/>
    </location>
</feature>
<feature type="region of interest" description="Disordered" evidence="2">
    <location>
        <begin position="783"/>
        <end position="814"/>
    </location>
</feature>
<feature type="region of interest" description="Disordered" evidence="2">
    <location>
        <begin position="829"/>
        <end position="851"/>
    </location>
</feature>
<sequence>MLQSLLRRRAVALRLSPPSTRLASLPLLASTAAASPSRTLATTSPARETSLADKLRAARAQRTDGAPAPTRPSSPAPADASGPSTAPASSSDKGSSTRSTAEQPLMTSQGARIPGRAHVDMIEVREANTEKQLKENQVAARRAKRRPKTAARKAHVAPVRLDKEVAEGDGEKGVSAFEGIVNRGERRPATAPEIVAKLDQITSLKRRVRKVHQLLQPWDKLTPSQRYRQVHFARERRPDHCRAAADGDNVASTSASSAESQNVKAELEQAVADRWPETLVKLRENEKALNRELAKARTELGELRALPVPKKGSVPERDGPPLMEQIAQTLPLSGDKKVERERAAPQKKKAGEGEADRAGAGTSSADRYTEHPALRDSSSNSTTDNVSSQTAPNRDLSSFQHVLTASTIPYIPRPSPLGDVPIATLAHSLDRVLFNPGVHFLRDPRTGVYNFARDVLENVPKVDEFDFDKLPQYITSSKDKTLKGLLETEGRTFAGSTSSTIGMLCQIYFWLSKGKPINTGMLSSDFATASKEFSMGQQLPASVVLRHDNGRYSIDADKSLDSGIETNILAHYGHLMEKLLTTEASEFKRFLHDSGDPAPSEADHRQAYHYGMTDHLVLRSQLDAHNEHLPNKTFDLKTRGTVAIRQDRLNYEESAGYVIDKLRGPWESFEREYYDLIRSAFLKYQFQARIGCMDGIFVAYHSTARFYGFQYVPVSEMDEALFGNSATGDAVFRLALGTLETILHRAKDCYPGESVNATFAVDPDADVLRVFVARQADIEARTSLGPTTLDAAPASSDGEAQQQDPVVPPPPPPIPMTLLEVRGTSFLNGEAQDKPVTLPSSTDASDDLRHPGARKTWQLAFDIKASSSTSPRDQDPVSPFDIVRLFGQTREHQQMFSSLYLPTGVSPVEVRDAQAKAQSAGVELDESDLALRFPVAEGLEYTSPSRGVKALRRRAREGDERRRVDDERRRGDKVVEVRSEVVQCDEVLE</sequence>
<feature type="region of interest" description="Disordered" evidence="2">
    <location>
        <begin position="329"/>
        <end position="397"/>
    </location>
</feature>
<protein>
    <recommendedName>
        <fullName evidence="5">Pet127-domain-containing protein</fullName>
    </recommendedName>
</protein>
<feature type="compositionally biased region" description="Low complexity" evidence="2">
    <location>
        <begin position="32"/>
        <end position="46"/>
    </location>
</feature>
<evidence type="ECO:0000256" key="1">
    <source>
        <dbReference type="SAM" id="Coils"/>
    </source>
</evidence>
<feature type="region of interest" description="Disordered" evidence="2">
    <location>
        <begin position="32"/>
        <end position="117"/>
    </location>
</feature>
<evidence type="ECO:0000313" key="4">
    <source>
        <dbReference type="Proteomes" id="UP000053890"/>
    </source>
</evidence>
<evidence type="ECO:0000313" key="3">
    <source>
        <dbReference type="EMBL" id="KPV77556.1"/>
    </source>
</evidence>
<dbReference type="GO" id="GO:0005740">
    <property type="term" value="C:mitochondrial envelope"/>
    <property type="evidence" value="ECO:0007669"/>
    <property type="project" value="TreeGrafter"/>
</dbReference>
<evidence type="ECO:0000256" key="2">
    <source>
        <dbReference type="SAM" id="MobiDB-lite"/>
    </source>
</evidence>
<dbReference type="InterPro" id="IPR013943">
    <property type="entry name" value="Pet127"/>
</dbReference>
<reference evidence="3 4" key="1">
    <citation type="journal article" date="2015" name="Front. Microbiol.">
        <title>Genome sequence of the plant growth promoting endophytic yeast Rhodotorula graminis WP1.</title>
        <authorList>
            <person name="Firrincieli A."/>
            <person name="Otillar R."/>
            <person name="Salamov A."/>
            <person name="Schmutz J."/>
            <person name="Khan Z."/>
            <person name="Redman R.S."/>
            <person name="Fleck N.D."/>
            <person name="Lindquist E."/>
            <person name="Grigoriev I.V."/>
            <person name="Doty S.L."/>
        </authorList>
    </citation>
    <scope>NUCLEOTIDE SEQUENCE [LARGE SCALE GENOMIC DNA]</scope>
    <source>
        <strain evidence="3 4">WP1</strain>
    </source>
</reference>
<accession>A0A194SDR4</accession>
<dbReference type="OrthoDB" id="10249045at2759"/>
<dbReference type="Pfam" id="PF08634">
    <property type="entry name" value="Pet127"/>
    <property type="match status" value="1"/>
</dbReference>
<feature type="region of interest" description="Disordered" evidence="2">
    <location>
        <begin position="133"/>
        <end position="155"/>
    </location>
</feature>
<dbReference type="AlphaFoldDB" id="A0A194SDR4"/>
<feature type="coiled-coil region" evidence="1">
    <location>
        <begin position="279"/>
        <end position="306"/>
    </location>
</feature>
<feature type="compositionally biased region" description="Basic and acidic residues" evidence="2">
    <location>
        <begin position="334"/>
        <end position="357"/>
    </location>
</feature>
<keyword evidence="1" id="KW-0175">Coiled coil</keyword>
<feature type="compositionally biased region" description="Basic residues" evidence="2">
    <location>
        <begin position="141"/>
        <end position="155"/>
    </location>
</feature>
<dbReference type="EMBL" id="KQ474074">
    <property type="protein sequence ID" value="KPV77556.1"/>
    <property type="molecule type" value="Genomic_DNA"/>
</dbReference>
<dbReference type="RefSeq" id="XP_018273605.1">
    <property type="nucleotide sequence ID" value="XM_018415820.1"/>
</dbReference>
<dbReference type="PANTHER" id="PTHR31014:SF0">
    <property type="entry name" value="MITOCHONDRIAL TRANSLATION SYSTEM COMPONENT PET127-RELATED"/>
    <property type="match status" value="1"/>
</dbReference>
<proteinExistence type="predicted"/>
<keyword evidence="4" id="KW-1185">Reference proteome</keyword>